<gene>
    <name evidence="2" type="ORF">CRENBAI_006569</name>
</gene>
<feature type="compositionally biased region" description="Low complexity" evidence="1">
    <location>
        <begin position="12"/>
        <end position="25"/>
    </location>
</feature>
<proteinExistence type="predicted"/>
<evidence type="ECO:0000256" key="1">
    <source>
        <dbReference type="SAM" id="MobiDB-lite"/>
    </source>
</evidence>
<protein>
    <submittedName>
        <fullName evidence="2">Uncharacterized protein</fullName>
    </submittedName>
</protein>
<evidence type="ECO:0000313" key="2">
    <source>
        <dbReference type="EMBL" id="KAK5603474.1"/>
    </source>
</evidence>
<organism evidence="2 3">
    <name type="scientific">Crenichthys baileyi</name>
    <name type="common">White River springfish</name>
    <dbReference type="NCBI Taxonomy" id="28760"/>
    <lineage>
        <taxon>Eukaryota</taxon>
        <taxon>Metazoa</taxon>
        <taxon>Chordata</taxon>
        <taxon>Craniata</taxon>
        <taxon>Vertebrata</taxon>
        <taxon>Euteleostomi</taxon>
        <taxon>Actinopterygii</taxon>
        <taxon>Neopterygii</taxon>
        <taxon>Teleostei</taxon>
        <taxon>Neoteleostei</taxon>
        <taxon>Acanthomorphata</taxon>
        <taxon>Ovalentaria</taxon>
        <taxon>Atherinomorphae</taxon>
        <taxon>Cyprinodontiformes</taxon>
        <taxon>Goodeidae</taxon>
        <taxon>Crenichthys</taxon>
    </lineage>
</organism>
<reference evidence="2 3" key="1">
    <citation type="submission" date="2021-06" db="EMBL/GenBank/DDBJ databases">
        <authorList>
            <person name="Palmer J.M."/>
        </authorList>
    </citation>
    <scope>NUCLEOTIDE SEQUENCE [LARGE SCALE GENOMIC DNA]</scope>
    <source>
        <strain evidence="2 3">MEX-2019</strain>
        <tissue evidence="2">Muscle</tissue>
    </source>
</reference>
<feature type="compositionally biased region" description="Polar residues" evidence="1">
    <location>
        <begin position="29"/>
        <end position="40"/>
    </location>
</feature>
<dbReference type="EMBL" id="JAHHUM010002454">
    <property type="protein sequence ID" value="KAK5603474.1"/>
    <property type="molecule type" value="Genomic_DNA"/>
</dbReference>
<dbReference type="AlphaFoldDB" id="A0AAV9R4Z1"/>
<dbReference type="Proteomes" id="UP001311232">
    <property type="component" value="Unassembled WGS sequence"/>
</dbReference>
<name>A0AAV9R4Z1_9TELE</name>
<sequence length="260" mass="28586">MDFRTLQADIRPSSSLSPPSGFLAPPDSPISSGLHSTTSRIPRGKDISNSNPKMFIQAHVILSETHSPSLWLQSSSVLASSFSLDPFSVKDHKPSEKSFWIKLQLTVHVLRSQAKRTLLTLHQHLSRNLPPGAQRCVWGSSLRRLLNVWRTKILHSEFCVGSRRIDRGAPGGGSTRFDSVNERTVLGLHSGLASGIGSLRETGGTGDRDRRKERLGLQGVRGKSRIRQLSTLWGGWSCLMAWWMYGGGCTQAPSSIHGPM</sequence>
<accession>A0AAV9R4Z1</accession>
<keyword evidence="3" id="KW-1185">Reference proteome</keyword>
<feature type="region of interest" description="Disordered" evidence="1">
    <location>
        <begin position="1"/>
        <end position="50"/>
    </location>
</feature>
<comment type="caution">
    <text evidence="2">The sequence shown here is derived from an EMBL/GenBank/DDBJ whole genome shotgun (WGS) entry which is preliminary data.</text>
</comment>
<evidence type="ECO:0000313" key="3">
    <source>
        <dbReference type="Proteomes" id="UP001311232"/>
    </source>
</evidence>